<dbReference type="Pfam" id="PF12697">
    <property type="entry name" value="Abhydrolase_6"/>
    <property type="match status" value="1"/>
</dbReference>
<dbReference type="InterPro" id="IPR050261">
    <property type="entry name" value="FrsA_esterase"/>
</dbReference>
<keyword evidence="1" id="KW-0378">Hydrolase</keyword>
<dbReference type="PANTHER" id="PTHR22946">
    <property type="entry name" value="DIENELACTONE HYDROLASE DOMAIN-CONTAINING PROTEIN-RELATED"/>
    <property type="match status" value="1"/>
</dbReference>
<dbReference type="SUPFAM" id="SSF53474">
    <property type="entry name" value="alpha/beta-Hydrolases"/>
    <property type="match status" value="1"/>
</dbReference>
<dbReference type="KEGG" id="hse:Hsero_2757"/>
<evidence type="ECO:0000313" key="5">
    <source>
        <dbReference type="Proteomes" id="UP000000329"/>
    </source>
</evidence>
<accession>D8IYR8</accession>
<protein>
    <submittedName>
        <fullName evidence="4">Esterase/lipase/thioesterase family protein</fullName>
    </submittedName>
</protein>
<dbReference type="InterPro" id="IPR029058">
    <property type="entry name" value="AB_hydrolase_fold"/>
</dbReference>
<evidence type="ECO:0000313" key="4">
    <source>
        <dbReference type="EMBL" id="ADJ64253.1"/>
    </source>
</evidence>
<feature type="domain" description="AB hydrolase-1" evidence="3">
    <location>
        <begin position="33"/>
        <end position="246"/>
    </location>
</feature>
<dbReference type="ESTHER" id="herss-d8iyr8">
    <property type="family name" value="Hydrolase-1_PEP"/>
</dbReference>
<dbReference type="InterPro" id="IPR000073">
    <property type="entry name" value="AB_hydrolase_1"/>
</dbReference>
<dbReference type="Proteomes" id="UP000000329">
    <property type="component" value="Chromosome"/>
</dbReference>
<proteinExistence type="inferred from homology"/>
<dbReference type="eggNOG" id="COG1073">
    <property type="taxonomic scope" value="Bacteria"/>
</dbReference>
<reference evidence="4 5" key="1">
    <citation type="submission" date="2010-04" db="EMBL/GenBank/DDBJ databases">
        <title>The genome of Herbaspirillum seropedicae SmR1, an endophytic, nitrogen-fixing, plant-growth promoting beta-Proteobacteria.</title>
        <authorList>
            <person name="Pedrosa F.O."/>
            <person name="Monteiro R.A."/>
            <person name="Wassem R."/>
            <person name="Cruz L.M."/>
            <person name="Ayub R.A."/>
            <person name="Colauto N.B."/>
            <person name="Fernandez M.A."/>
            <person name="Fungaro M.H.P."/>
            <person name="Grisard E.C."/>
            <person name="Hungria M."/>
            <person name="Madeira H.M.F."/>
            <person name="Nodari R.O."/>
            <person name="Osaku C.A."/>
            <person name="Petzl-Erler M.L."/>
            <person name="Terenzi H."/>
            <person name="Vieira L.G.E."/>
            <person name="Almeida M.I.M."/>
            <person name="Alves L.R."/>
            <person name="Arantes O.M.N."/>
            <person name="Balsanelli E."/>
            <person name="Barcellos F.G."/>
            <person name="Baura V.A."/>
            <person name="Binde D.R."/>
            <person name="Campo R.J."/>
            <person name="Chubatsu L.S."/>
            <person name="Chueire L.M.O."/>
            <person name="Ciferri R.R."/>
            <person name="Correa L.C."/>
            <person name="da Conceicao Silva J.L."/>
            <person name="Dabul A.N.G."/>
            <person name="Dambros B.P."/>
            <person name="Faoro H."/>
            <person name="Favetti A."/>
            <person name="Friedermann G."/>
            <person name="Furlaneto M.C."/>
            <person name="Gasques L.S."/>
            <person name="Gimenes C.C.T."/>
            <person name="Gioppo N.M.R."/>
            <person name="Glienke-Blanco C."/>
            <person name="Godoy L.P."/>
            <person name="Guerra M.P."/>
            <person name="Karp S."/>
            <person name="Kava-Cordeiro V."/>
            <person name="Margarido V.P."/>
            <person name="Mathioni S.M."/>
            <person name="Menck-Soares M.A."/>
            <person name="Murace N.K."/>
            <person name="Nicolas M.F."/>
            <person name="Oliveira C.E.C."/>
            <person name="Pagnan N.A.B."/>
            <person name="Pamphile J.A."/>
            <person name="Patussi E.V."/>
            <person name="Pereira L.F.P."/>
            <person name="Pereira-Ferrari L."/>
            <person name="Pinto F.G.S."/>
            <person name="Precoma C."/>
            <person name="Prioli A.J."/>
            <person name="Prioli S.M.A.P."/>
            <person name="Raittz R.T."/>
            <person name="Ramos H.J.O."/>
            <person name="Ribeiro E.M.S.F."/>
            <person name="Rigo L.U."/>
            <person name="Rocha C.L.M.S.C."/>
            <person name="Rocha S.N."/>
            <person name="Santos K."/>
            <person name="Satori D."/>
            <person name="Silva A.G."/>
            <person name="Simao R.C.G."/>
            <person name="Soares M.A.M."/>
            <person name="Souza E.M."/>
            <person name="Steffens M.B.R."/>
            <person name="Steindel M."/>
            <person name="Tadra-Sfeir M.Z."/>
            <person name="Takahashi E.K."/>
            <person name="Torres R.A."/>
            <person name="Valle J.S."/>
            <person name="Vernal J.I."/>
            <person name="Vilas-Boas L.A."/>
            <person name="Watanabe M.A.E."/>
            <person name="Weiss V.A."/>
            <person name="Yates M.A."/>
            <person name="Souza E.M."/>
        </authorList>
    </citation>
    <scope>NUCLEOTIDE SEQUENCE [LARGE SCALE GENOMIC DNA]</scope>
    <source>
        <strain evidence="4 5">SmR1</strain>
    </source>
</reference>
<dbReference type="NCBIfam" id="TIGR03100">
    <property type="entry name" value="hydr1_PEP"/>
    <property type="match status" value="1"/>
</dbReference>
<name>D8IYR8_HERSS</name>
<keyword evidence="5" id="KW-1185">Reference proteome</keyword>
<dbReference type="AlphaFoldDB" id="D8IYR8"/>
<dbReference type="EMBL" id="CP002039">
    <property type="protein sequence ID" value="ADJ64253.1"/>
    <property type="molecule type" value="Genomic_DNA"/>
</dbReference>
<gene>
    <name evidence="4" type="ordered locus">Hsero_2757</name>
</gene>
<evidence type="ECO:0000256" key="1">
    <source>
        <dbReference type="ARBA" id="ARBA00022801"/>
    </source>
</evidence>
<dbReference type="Gene3D" id="3.40.50.1820">
    <property type="entry name" value="alpha/beta hydrolase"/>
    <property type="match status" value="1"/>
</dbReference>
<organism evidence="4 5">
    <name type="scientific">Herbaspirillum seropedicae (strain SmR1)</name>
    <dbReference type="NCBI Taxonomy" id="757424"/>
    <lineage>
        <taxon>Bacteria</taxon>
        <taxon>Pseudomonadati</taxon>
        <taxon>Pseudomonadota</taxon>
        <taxon>Betaproteobacteria</taxon>
        <taxon>Burkholderiales</taxon>
        <taxon>Oxalobacteraceae</taxon>
        <taxon>Herbaspirillum</taxon>
    </lineage>
</organism>
<evidence type="ECO:0000259" key="3">
    <source>
        <dbReference type="Pfam" id="PF12697"/>
    </source>
</evidence>
<comment type="similarity">
    <text evidence="2">Belongs to the AB hydrolase superfamily. FUS2 hydrolase family.</text>
</comment>
<sequence>MGILTLPETALSQATVRRPGILMLVGGAQYRAGSHRQFTLLARHFAAAGFTVLRMDFRGMGDSQGEAAGFEGVAADIDCALDGLLQAQPGLDGVVLWGLCDGASAALLHASADARVRAMVLVNPWARTEAGQAQAYLKHYYRARLTSPDLWNKILRGQFNAVAALRSLLGQWRRAASPPAATPELLPIRLQQAYERFRGPVLLILSGADLTAREFADLATPGSRWEALLLASRTTRIDLPEANHTFSTRLWREQLAQACLRWLTRLER</sequence>
<dbReference type="PANTHER" id="PTHR22946:SF9">
    <property type="entry name" value="POLYKETIDE TRANSFERASE AF380"/>
    <property type="match status" value="1"/>
</dbReference>
<dbReference type="GO" id="GO:0052689">
    <property type="term" value="F:carboxylic ester hydrolase activity"/>
    <property type="evidence" value="ECO:0007669"/>
    <property type="project" value="UniProtKB-ARBA"/>
</dbReference>
<dbReference type="InterPro" id="IPR017531">
    <property type="entry name" value="Hydrolase-1_PEP"/>
</dbReference>
<dbReference type="STRING" id="757424.Hsero_2757"/>
<dbReference type="HOGENOM" id="CLU_075730_0_0_4"/>
<evidence type="ECO:0000256" key="2">
    <source>
        <dbReference type="ARBA" id="ARBA00038115"/>
    </source>
</evidence>